<evidence type="ECO:0000256" key="7">
    <source>
        <dbReference type="ARBA" id="ARBA00024033"/>
    </source>
</evidence>
<feature type="transmembrane region" description="Helical" evidence="8">
    <location>
        <begin position="129"/>
        <end position="146"/>
    </location>
</feature>
<feature type="transmembrane region" description="Helical" evidence="8">
    <location>
        <begin position="292"/>
        <end position="313"/>
    </location>
</feature>
<proteinExistence type="inferred from homology"/>
<keyword evidence="10" id="KW-1185">Reference proteome</keyword>
<evidence type="ECO:0000256" key="3">
    <source>
        <dbReference type="ARBA" id="ARBA00022679"/>
    </source>
</evidence>
<feature type="transmembrane region" description="Helical" evidence="8">
    <location>
        <begin position="351"/>
        <end position="372"/>
    </location>
</feature>
<dbReference type="InterPro" id="IPR018584">
    <property type="entry name" value="GT87"/>
</dbReference>
<name>A0ABT9LY95_9BACL</name>
<organism evidence="9 10">
    <name type="scientific">Alicyclobacillus tolerans</name>
    <dbReference type="NCBI Taxonomy" id="90970"/>
    <lineage>
        <taxon>Bacteria</taxon>
        <taxon>Bacillati</taxon>
        <taxon>Bacillota</taxon>
        <taxon>Bacilli</taxon>
        <taxon>Bacillales</taxon>
        <taxon>Alicyclobacillaceae</taxon>
        <taxon>Alicyclobacillus</taxon>
    </lineage>
</organism>
<evidence type="ECO:0000256" key="4">
    <source>
        <dbReference type="ARBA" id="ARBA00022692"/>
    </source>
</evidence>
<evidence type="ECO:0008006" key="11">
    <source>
        <dbReference type="Google" id="ProtNLM"/>
    </source>
</evidence>
<evidence type="ECO:0000256" key="6">
    <source>
        <dbReference type="ARBA" id="ARBA00023136"/>
    </source>
</evidence>
<evidence type="ECO:0000313" key="10">
    <source>
        <dbReference type="Proteomes" id="UP001229209"/>
    </source>
</evidence>
<feature type="transmembrane region" description="Helical" evidence="8">
    <location>
        <begin position="252"/>
        <end position="272"/>
    </location>
</feature>
<feature type="transmembrane region" description="Helical" evidence="8">
    <location>
        <begin position="108"/>
        <end position="123"/>
    </location>
</feature>
<accession>A0ABT9LY95</accession>
<dbReference type="RefSeq" id="WP_203114915.1">
    <property type="nucleotide sequence ID" value="NZ_JAURUO010000012.1"/>
</dbReference>
<feature type="transmembrane region" description="Helical" evidence="8">
    <location>
        <begin position="320"/>
        <end position="339"/>
    </location>
</feature>
<sequence length="401" mass="46625">MSVSRLVHYDYAFFYTAFQAILHHPAHQWPKLYQIASEQQFAIQHGFPYNIHNQYVYPPQFAVFWAFMGHLPWIWSARIWIVISILSYCLAVYLTLKMMLPHLRWPNLFFWIAASFLLTPVQIDIAAGNVNSILLTCLALAFYFHYYRKKTWIAALFLALAIVWKVTPAAVLLYFLLQKQWRLGAYTLLFSLLLTIWSSFYVGWSTLLHYVGEFVTFGQNSMKNGPAPYNQSILGVLADLAKHHWLSGNLQSLYPFYYLFVLTSAVLIVHFARQLPVSHSSHFALSSLTPLLFSPLIEEMHLIFALPALILVVSQKKYKIAAIGGWSSAVLLSLPTTFLLNTLTRDWPSLFFMHTQMFWTLMILFTVTLITMRQRNMLNFSQNHRFVKTDLSMNTRRTNRL</sequence>
<feature type="transmembrane region" description="Helical" evidence="8">
    <location>
        <begin position="73"/>
        <end position="96"/>
    </location>
</feature>
<comment type="similarity">
    <text evidence="7">Belongs to the glycosyltransferase 87 family.</text>
</comment>
<reference evidence="9 10" key="1">
    <citation type="submission" date="2023-07" db="EMBL/GenBank/DDBJ databases">
        <title>Genomic Encyclopedia of Type Strains, Phase IV (KMG-IV): sequencing the most valuable type-strain genomes for metagenomic binning, comparative biology and taxonomic classification.</title>
        <authorList>
            <person name="Goeker M."/>
        </authorList>
    </citation>
    <scope>NUCLEOTIDE SEQUENCE [LARGE SCALE GENOMIC DNA]</scope>
    <source>
        <strain evidence="9 10">DSM 25924</strain>
    </source>
</reference>
<dbReference type="Proteomes" id="UP001229209">
    <property type="component" value="Unassembled WGS sequence"/>
</dbReference>
<gene>
    <name evidence="9" type="ORF">J2S04_002206</name>
</gene>
<dbReference type="Pfam" id="PF09594">
    <property type="entry name" value="GT87"/>
    <property type="match status" value="1"/>
</dbReference>
<keyword evidence="6 8" id="KW-0472">Membrane</keyword>
<keyword evidence="5 8" id="KW-1133">Transmembrane helix</keyword>
<keyword evidence="4 8" id="KW-0812">Transmembrane</keyword>
<dbReference type="EMBL" id="JAURUO010000012">
    <property type="protein sequence ID" value="MDP9729236.1"/>
    <property type="molecule type" value="Genomic_DNA"/>
</dbReference>
<comment type="caution">
    <text evidence="9">The sequence shown here is derived from an EMBL/GenBank/DDBJ whole genome shotgun (WGS) entry which is preliminary data.</text>
</comment>
<comment type="subcellular location">
    <subcellularLocation>
        <location evidence="1">Cell membrane</location>
        <topology evidence="1">Multi-pass membrane protein</topology>
    </subcellularLocation>
</comment>
<evidence type="ECO:0000256" key="8">
    <source>
        <dbReference type="SAM" id="Phobius"/>
    </source>
</evidence>
<protein>
    <recommendedName>
        <fullName evidence="11">DUF2029 domain-containing protein</fullName>
    </recommendedName>
</protein>
<keyword evidence="2" id="KW-1003">Cell membrane</keyword>
<evidence type="ECO:0000313" key="9">
    <source>
        <dbReference type="EMBL" id="MDP9729236.1"/>
    </source>
</evidence>
<keyword evidence="3" id="KW-0808">Transferase</keyword>
<feature type="transmembrane region" description="Helical" evidence="8">
    <location>
        <begin position="153"/>
        <end position="177"/>
    </location>
</feature>
<evidence type="ECO:0000256" key="5">
    <source>
        <dbReference type="ARBA" id="ARBA00022989"/>
    </source>
</evidence>
<evidence type="ECO:0000256" key="2">
    <source>
        <dbReference type="ARBA" id="ARBA00022475"/>
    </source>
</evidence>
<evidence type="ECO:0000256" key="1">
    <source>
        <dbReference type="ARBA" id="ARBA00004651"/>
    </source>
</evidence>
<feature type="transmembrane region" description="Helical" evidence="8">
    <location>
        <begin position="183"/>
        <end position="204"/>
    </location>
</feature>